<dbReference type="RefSeq" id="WP_231063208.1">
    <property type="nucleotide sequence ID" value="NZ_CP060634.1"/>
</dbReference>
<dbReference type="SUPFAM" id="SSF53163">
    <property type="entry name" value="HybD-like"/>
    <property type="match status" value="1"/>
</dbReference>
<keyword evidence="2" id="KW-1185">Reference proteome</keyword>
<dbReference type="Pfam" id="PF06866">
    <property type="entry name" value="DUF1256"/>
    <property type="match status" value="1"/>
</dbReference>
<keyword evidence="1" id="KW-0645">Protease</keyword>
<dbReference type="KEGG" id="qdo:H9Q78_07860"/>
<dbReference type="Proteomes" id="UP000515823">
    <property type="component" value="Chromosome"/>
</dbReference>
<proteinExistence type="predicted"/>
<dbReference type="GO" id="GO:0006508">
    <property type="term" value="P:proteolysis"/>
    <property type="evidence" value="ECO:0007669"/>
    <property type="project" value="UniProtKB-KW"/>
</dbReference>
<evidence type="ECO:0000313" key="2">
    <source>
        <dbReference type="Proteomes" id="UP000515823"/>
    </source>
</evidence>
<reference evidence="1 2" key="1">
    <citation type="submission" date="2020-08" db="EMBL/GenBank/DDBJ databases">
        <authorList>
            <person name="Liu C."/>
            <person name="Sun Q."/>
        </authorList>
    </citation>
    <scope>NUCLEOTIDE SEQUENCE [LARGE SCALE GENOMIC DNA]</scope>
    <source>
        <strain evidence="1 2">NSJ-38</strain>
    </source>
</reference>
<name>A0A7G9G0S6_9FIRM</name>
<protein>
    <submittedName>
        <fullName evidence="1">Spore protease YyaC</fullName>
    </submittedName>
</protein>
<organism evidence="1 2">
    <name type="scientific">Qiania dongpingensis</name>
    <dbReference type="NCBI Taxonomy" id="2763669"/>
    <lineage>
        <taxon>Bacteria</taxon>
        <taxon>Bacillati</taxon>
        <taxon>Bacillota</taxon>
        <taxon>Clostridia</taxon>
        <taxon>Lachnospirales</taxon>
        <taxon>Lachnospiraceae</taxon>
        <taxon>Qiania</taxon>
    </lineage>
</organism>
<evidence type="ECO:0000313" key="1">
    <source>
        <dbReference type="EMBL" id="QNM04408.1"/>
    </source>
</evidence>
<dbReference type="AlphaFoldDB" id="A0A7G9G0S6"/>
<dbReference type="InterPro" id="IPR009665">
    <property type="entry name" value="YyaC"/>
</dbReference>
<gene>
    <name evidence="1" type="primary">yyaC</name>
    <name evidence="1" type="ORF">H9Q78_07860</name>
</gene>
<accession>A0A7G9G0S6</accession>
<sequence length="199" mass="22046">MNRQIYYHKAGKWFSPDLFGGQLQKLVSEVKKNTKKENILFLCIGSDRSTGDSLGPLVGYKLKKTKGEEYRVFGTLTQPIHAINLSETMEMIRQYYQDSIIVAVDASVGKYEHVGYITLGRGAIRPGLGVSKNLMSVGDIFITGIVGYGGNFEPLLQNTRLSIVMELADCICAGIGCAGPTDTERDMEYGNTQKYQANW</sequence>
<dbReference type="EMBL" id="CP060634">
    <property type="protein sequence ID" value="QNM04408.1"/>
    <property type="molecule type" value="Genomic_DNA"/>
</dbReference>
<dbReference type="NCBIfam" id="TIGR02841">
    <property type="entry name" value="spore_YyaC"/>
    <property type="match status" value="1"/>
</dbReference>
<dbReference type="GO" id="GO:0008233">
    <property type="term" value="F:peptidase activity"/>
    <property type="evidence" value="ECO:0007669"/>
    <property type="project" value="UniProtKB-KW"/>
</dbReference>
<keyword evidence="1" id="KW-0378">Hydrolase</keyword>
<dbReference type="InterPro" id="IPR023430">
    <property type="entry name" value="Pept_HybD-like_dom_sf"/>
</dbReference>